<feature type="region of interest" description="Disordered" evidence="1">
    <location>
        <begin position="1"/>
        <end position="27"/>
    </location>
</feature>
<reference evidence="2" key="1">
    <citation type="submission" date="2022-07" db="EMBL/GenBank/DDBJ databases">
        <title>Genome Sequence of Leucocoprinus birnbaumii.</title>
        <authorList>
            <person name="Buettner E."/>
        </authorList>
    </citation>
    <scope>NUCLEOTIDE SEQUENCE</scope>
    <source>
        <strain evidence="2">VT141</strain>
    </source>
</reference>
<dbReference type="AlphaFoldDB" id="A0AAD5VMU3"/>
<keyword evidence="3" id="KW-1185">Reference proteome</keyword>
<feature type="compositionally biased region" description="Polar residues" evidence="1">
    <location>
        <begin position="352"/>
        <end position="368"/>
    </location>
</feature>
<sequence length="452" mass="49557">MASSGIIERHYAQAPQTPTRSAGAHRKLRTPSLAISPSASQCASFQGLMSSLSPRASTTSLERHGNQGPVTMQTRIAVRDATPHRFQIIPLREAKSRHNLSEPHATSIKVAKDKSNHSRPVEWQALSLHAQPPASSSRQNLSTLSGTNEKSCLPASILSVSEIGHDSQAQKTGDEDDIDGSIGCQKLQSPLAPPNSSKNVNRGKLRAGKPPHICTTDPFLDMNQMHKKHSSTGAHFKASRDCQTCSVTSSKMKGRAYSEDLTRRQEYTSRNCTYERLLPLWSRDDSSWSTNKRHAIYSDTLVLPLGSPKLNFVEPSRILSPTPRASQAQPSHPRCHCVKPCYHRDAHGETGTALSSKIPPSSQSEQTVAPTKFCIPNRPLTESPRCPPVPHLRLSGKRQTTPAHHANVTTGLNDVHERPLKYSKIILELLVQIDGAIEEWSILGRNSLLTNG</sequence>
<accession>A0AAD5VMU3</accession>
<proteinExistence type="predicted"/>
<comment type="caution">
    <text evidence="2">The sequence shown here is derived from an EMBL/GenBank/DDBJ whole genome shotgun (WGS) entry which is preliminary data.</text>
</comment>
<protein>
    <submittedName>
        <fullName evidence="2">Uncharacterized protein</fullName>
    </submittedName>
</protein>
<feature type="region of interest" description="Disordered" evidence="1">
    <location>
        <begin position="128"/>
        <end position="147"/>
    </location>
</feature>
<feature type="region of interest" description="Disordered" evidence="1">
    <location>
        <begin position="97"/>
        <end position="120"/>
    </location>
</feature>
<evidence type="ECO:0000313" key="2">
    <source>
        <dbReference type="EMBL" id="KAJ3564686.1"/>
    </source>
</evidence>
<gene>
    <name evidence="2" type="ORF">NP233_g8127</name>
</gene>
<organism evidence="2 3">
    <name type="scientific">Leucocoprinus birnbaumii</name>
    <dbReference type="NCBI Taxonomy" id="56174"/>
    <lineage>
        <taxon>Eukaryota</taxon>
        <taxon>Fungi</taxon>
        <taxon>Dikarya</taxon>
        <taxon>Basidiomycota</taxon>
        <taxon>Agaricomycotina</taxon>
        <taxon>Agaricomycetes</taxon>
        <taxon>Agaricomycetidae</taxon>
        <taxon>Agaricales</taxon>
        <taxon>Agaricineae</taxon>
        <taxon>Agaricaceae</taxon>
        <taxon>Leucocoprinus</taxon>
    </lineage>
</organism>
<feature type="region of interest" description="Disordered" evidence="1">
    <location>
        <begin position="349"/>
        <end position="368"/>
    </location>
</feature>
<dbReference type="EMBL" id="JANIEX010000638">
    <property type="protein sequence ID" value="KAJ3564686.1"/>
    <property type="molecule type" value="Genomic_DNA"/>
</dbReference>
<feature type="compositionally biased region" description="Basic and acidic residues" evidence="1">
    <location>
        <begin position="110"/>
        <end position="120"/>
    </location>
</feature>
<evidence type="ECO:0000256" key="1">
    <source>
        <dbReference type="SAM" id="MobiDB-lite"/>
    </source>
</evidence>
<feature type="region of interest" description="Disordered" evidence="1">
    <location>
        <begin position="165"/>
        <end position="211"/>
    </location>
</feature>
<feature type="compositionally biased region" description="Polar residues" evidence="1">
    <location>
        <begin position="133"/>
        <end position="147"/>
    </location>
</feature>
<evidence type="ECO:0000313" key="3">
    <source>
        <dbReference type="Proteomes" id="UP001213000"/>
    </source>
</evidence>
<name>A0AAD5VMU3_9AGAR</name>
<dbReference type="Proteomes" id="UP001213000">
    <property type="component" value="Unassembled WGS sequence"/>
</dbReference>